<dbReference type="GO" id="GO:0043328">
    <property type="term" value="P:protein transport to vacuole involved in ubiquitin-dependent protein catabolic process via the multivesicular body sorting pathway"/>
    <property type="evidence" value="ECO:0007669"/>
    <property type="project" value="InterPro"/>
</dbReference>
<protein>
    <submittedName>
        <fullName evidence="10">Target of Myb protein 1-like isoform X3</fullName>
    </submittedName>
</protein>
<feature type="compositionally biased region" description="Polar residues" evidence="6">
    <location>
        <begin position="384"/>
        <end position="396"/>
    </location>
</feature>
<accession>A0A6P5F0D8</accession>
<feature type="region of interest" description="Disordered" evidence="6">
    <location>
        <begin position="220"/>
        <end position="275"/>
    </location>
</feature>
<comment type="similarity">
    <text evidence="2">Belongs to the TOM1 family.</text>
</comment>
<dbReference type="PROSITE" id="PS50909">
    <property type="entry name" value="GAT"/>
    <property type="match status" value="1"/>
</dbReference>
<evidence type="ECO:0000259" key="7">
    <source>
        <dbReference type="PROSITE" id="PS50179"/>
    </source>
</evidence>
<dbReference type="Pfam" id="PF03127">
    <property type="entry name" value="GAT"/>
    <property type="match status" value="1"/>
</dbReference>
<comment type="subcellular location">
    <subcellularLocation>
        <location evidence="1">Membrane</location>
        <topology evidence="1">Peripheral membrane protein</topology>
    </subcellularLocation>
</comment>
<evidence type="ECO:0000256" key="3">
    <source>
        <dbReference type="ARBA" id="ARBA00022448"/>
    </source>
</evidence>
<dbReference type="GeneID" id="109711109"/>
<dbReference type="CDD" id="cd14231">
    <property type="entry name" value="GAT_GGA-like_plant"/>
    <property type="match status" value="1"/>
</dbReference>
<evidence type="ECO:0000256" key="1">
    <source>
        <dbReference type="ARBA" id="ARBA00004170"/>
    </source>
</evidence>
<dbReference type="SUPFAM" id="SSF89009">
    <property type="entry name" value="GAT-like domain"/>
    <property type="match status" value="1"/>
</dbReference>
<evidence type="ECO:0000256" key="4">
    <source>
        <dbReference type="ARBA" id="ARBA00022927"/>
    </source>
</evidence>
<keyword evidence="4" id="KW-0653">Protein transport</keyword>
<name>A0A6P5F0D8_ANACO</name>
<sequence>MHVAEKDVLHEMVKIVKKKPDFHVKEKILTLIDTWQEAFGGPRARYPQYYAAYQELLRAGAVFPLRSERSAPIFTPPQTQPLRTYPPSIRSPDNQQEAPETSVGSDFPALSLTEIQNARGIMDVLSEMLNALDPGNKEGLRQEVIVDLVEQCRNYKQRVVRLVNTTSDEDLLCQGLALNDDLQRVLGKHDAIAAGIAVRVEKPKSSQSIVDVDDSVAAKKVASKEPDQRSAASTSTSDQPPLQQLLLPAPPVPNGSAAPSAKMDPKIDLLSGEDFSTPANETPLALVPVTDPFANNNNYPASDQNLLALVDMFPQNNTTANSSNNINNNNNNNDVTSSLNSNSNFPVALASSTNQLQLQPQGPQQPASLYPNGGIPNSLKPYDQGSQLNQQSSAWNGQLSPGMNTLQQQALSYVGPGDQGSDLPPPPWETQPVQSNHIQTGQPGAMLPLPMPTPTVPLGGIQPQPMPGGHMGGILQPPPMPGGHMGGILQPPPMPGGQLGALPPQLMQNAQFGGMYSPPIQTNQPVGIYYQQMLGGQLMGFNQQAMYGAYGFGQQPEAAFYNQRRPAFPYASPNELYQRMYGLSMQDNNSLYTGISPSHIASTSSSSLLQSKKPARPEDKLFGDLVDIAKMKTNKPKVGTL</sequence>
<keyword evidence="5" id="KW-0472">Membrane</keyword>
<dbReference type="GO" id="GO:0005737">
    <property type="term" value="C:cytoplasm"/>
    <property type="evidence" value="ECO:0007669"/>
    <property type="project" value="UniProtKB-ARBA"/>
</dbReference>
<dbReference type="SUPFAM" id="SSF48464">
    <property type="entry name" value="ENTH/VHS domain"/>
    <property type="match status" value="1"/>
</dbReference>
<dbReference type="GO" id="GO:0043130">
    <property type="term" value="F:ubiquitin binding"/>
    <property type="evidence" value="ECO:0007669"/>
    <property type="project" value="InterPro"/>
</dbReference>
<keyword evidence="9" id="KW-1185">Reference proteome</keyword>
<feature type="compositionally biased region" description="Low complexity" evidence="6">
    <location>
        <begin position="319"/>
        <end position="344"/>
    </location>
</feature>
<feature type="domain" description="GAT" evidence="8">
    <location>
        <begin position="106"/>
        <end position="194"/>
    </location>
</feature>
<reference evidence="10" key="2">
    <citation type="submission" date="2025-08" db="UniProtKB">
        <authorList>
            <consortium name="RefSeq"/>
        </authorList>
    </citation>
    <scope>IDENTIFICATION</scope>
    <source>
        <tissue evidence="10">Leaf</tissue>
    </source>
</reference>
<gene>
    <name evidence="10" type="primary">LOC109711109</name>
</gene>
<feature type="region of interest" description="Disordered" evidence="6">
    <location>
        <begin position="73"/>
        <end position="105"/>
    </location>
</feature>
<dbReference type="Gene3D" id="1.25.40.90">
    <property type="match status" value="1"/>
</dbReference>
<dbReference type="AlphaFoldDB" id="A0A6P5F0D8"/>
<evidence type="ECO:0000313" key="9">
    <source>
        <dbReference type="Proteomes" id="UP000515123"/>
    </source>
</evidence>
<evidence type="ECO:0000256" key="6">
    <source>
        <dbReference type="SAM" id="MobiDB-lite"/>
    </source>
</evidence>
<keyword evidence="3" id="KW-0813">Transport</keyword>
<dbReference type="Proteomes" id="UP000515123">
    <property type="component" value="Linkage group 5"/>
</dbReference>
<dbReference type="InterPro" id="IPR004152">
    <property type="entry name" value="GAT_dom"/>
</dbReference>
<dbReference type="OrthoDB" id="2018246at2759"/>
<dbReference type="InterPro" id="IPR002014">
    <property type="entry name" value="VHS_dom"/>
</dbReference>
<dbReference type="InterPro" id="IPR044836">
    <property type="entry name" value="TOL_plant"/>
</dbReference>
<dbReference type="GO" id="GO:0016020">
    <property type="term" value="C:membrane"/>
    <property type="evidence" value="ECO:0007669"/>
    <property type="project" value="UniProtKB-SubCell"/>
</dbReference>
<dbReference type="PROSITE" id="PS50179">
    <property type="entry name" value="VHS"/>
    <property type="match status" value="1"/>
</dbReference>
<feature type="compositionally biased region" description="Polar residues" evidence="6">
    <location>
        <begin position="91"/>
        <end position="104"/>
    </location>
</feature>
<dbReference type="InterPro" id="IPR038425">
    <property type="entry name" value="GAT_sf"/>
</dbReference>
<dbReference type="PANTHER" id="PTHR45898">
    <property type="entry name" value="TOM1-LIKE PROTEIN"/>
    <property type="match status" value="1"/>
</dbReference>
<evidence type="ECO:0000256" key="5">
    <source>
        <dbReference type="ARBA" id="ARBA00023136"/>
    </source>
</evidence>
<reference evidence="9" key="1">
    <citation type="journal article" date="2015" name="Nat. Genet.">
        <title>The pineapple genome and the evolution of CAM photosynthesis.</title>
        <authorList>
            <person name="Ming R."/>
            <person name="VanBuren R."/>
            <person name="Wai C.M."/>
            <person name="Tang H."/>
            <person name="Schatz M.C."/>
            <person name="Bowers J.E."/>
            <person name="Lyons E."/>
            <person name="Wang M.L."/>
            <person name="Chen J."/>
            <person name="Biggers E."/>
            <person name="Zhang J."/>
            <person name="Huang L."/>
            <person name="Zhang L."/>
            <person name="Miao W."/>
            <person name="Zhang J."/>
            <person name="Ye Z."/>
            <person name="Miao C."/>
            <person name="Lin Z."/>
            <person name="Wang H."/>
            <person name="Zhou H."/>
            <person name="Yim W.C."/>
            <person name="Priest H.D."/>
            <person name="Zheng C."/>
            <person name="Woodhouse M."/>
            <person name="Edger P.P."/>
            <person name="Guyot R."/>
            <person name="Guo H.B."/>
            <person name="Guo H."/>
            <person name="Zheng G."/>
            <person name="Singh R."/>
            <person name="Sharma A."/>
            <person name="Min X."/>
            <person name="Zheng Y."/>
            <person name="Lee H."/>
            <person name="Gurtowski J."/>
            <person name="Sedlazeck F.J."/>
            <person name="Harkess A."/>
            <person name="McKain M.R."/>
            <person name="Liao Z."/>
            <person name="Fang J."/>
            <person name="Liu J."/>
            <person name="Zhang X."/>
            <person name="Zhang Q."/>
            <person name="Hu W."/>
            <person name="Qin Y."/>
            <person name="Wang K."/>
            <person name="Chen L.Y."/>
            <person name="Shirley N."/>
            <person name="Lin Y.R."/>
            <person name="Liu L.Y."/>
            <person name="Hernandez A.G."/>
            <person name="Wright C.L."/>
            <person name="Bulone V."/>
            <person name="Tuskan G.A."/>
            <person name="Heath K."/>
            <person name="Zee F."/>
            <person name="Moore P.H."/>
            <person name="Sunkar R."/>
            <person name="Leebens-Mack J.H."/>
            <person name="Mockler T."/>
            <person name="Bennetzen J.L."/>
            <person name="Freeling M."/>
            <person name="Sankoff D."/>
            <person name="Paterson A.H."/>
            <person name="Zhu X."/>
            <person name="Yang X."/>
            <person name="Smith J.A."/>
            <person name="Cushman J.C."/>
            <person name="Paull R.E."/>
            <person name="Yu Q."/>
        </authorList>
    </citation>
    <scope>NUCLEOTIDE SEQUENCE [LARGE SCALE GENOMIC DNA]</scope>
    <source>
        <strain evidence="9">cv. F153</strain>
    </source>
</reference>
<organism evidence="9 10">
    <name type="scientific">Ananas comosus</name>
    <name type="common">Pineapple</name>
    <name type="synonym">Ananas ananas</name>
    <dbReference type="NCBI Taxonomy" id="4615"/>
    <lineage>
        <taxon>Eukaryota</taxon>
        <taxon>Viridiplantae</taxon>
        <taxon>Streptophyta</taxon>
        <taxon>Embryophyta</taxon>
        <taxon>Tracheophyta</taxon>
        <taxon>Spermatophyta</taxon>
        <taxon>Magnoliopsida</taxon>
        <taxon>Liliopsida</taxon>
        <taxon>Poales</taxon>
        <taxon>Bromeliaceae</taxon>
        <taxon>Bromelioideae</taxon>
        <taxon>Ananas</taxon>
    </lineage>
</organism>
<dbReference type="GO" id="GO:0035091">
    <property type="term" value="F:phosphatidylinositol binding"/>
    <property type="evidence" value="ECO:0007669"/>
    <property type="project" value="InterPro"/>
</dbReference>
<feature type="compositionally biased region" description="Low complexity" evidence="6">
    <location>
        <begin position="355"/>
        <end position="366"/>
    </location>
</feature>
<feature type="region of interest" description="Disordered" evidence="6">
    <location>
        <begin position="319"/>
        <end position="396"/>
    </location>
</feature>
<dbReference type="Gene3D" id="1.20.58.160">
    <property type="match status" value="1"/>
</dbReference>
<dbReference type="InterPro" id="IPR008942">
    <property type="entry name" value="ENTH_VHS"/>
</dbReference>
<evidence type="ECO:0000256" key="2">
    <source>
        <dbReference type="ARBA" id="ARBA00007708"/>
    </source>
</evidence>
<evidence type="ECO:0000313" key="10">
    <source>
        <dbReference type="RefSeq" id="XP_020089606.1"/>
    </source>
</evidence>
<dbReference type="PANTHER" id="PTHR45898:SF4">
    <property type="entry name" value="TARGET OF MYB PROTEIN 1"/>
    <property type="match status" value="1"/>
</dbReference>
<proteinExistence type="inferred from homology"/>
<dbReference type="RefSeq" id="XP_020089606.1">
    <property type="nucleotide sequence ID" value="XM_020234017.1"/>
</dbReference>
<evidence type="ECO:0000259" key="8">
    <source>
        <dbReference type="PROSITE" id="PS50909"/>
    </source>
</evidence>
<feature type="domain" description="VHS" evidence="7">
    <location>
        <begin position="1"/>
        <end position="64"/>
    </location>
</feature>
<dbReference type="CDD" id="cd03561">
    <property type="entry name" value="VHS"/>
    <property type="match status" value="1"/>
</dbReference>